<name>A0A1E5VXZ9_9POAL</name>
<gene>
    <name evidence="2" type="ORF">BAE44_0009002</name>
</gene>
<evidence type="ECO:0008006" key="4">
    <source>
        <dbReference type="Google" id="ProtNLM"/>
    </source>
</evidence>
<proteinExistence type="predicted"/>
<dbReference type="InterPro" id="IPR053197">
    <property type="entry name" value="F-box_SCFL_complex_component"/>
</dbReference>
<evidence type="ECO:0000256" key="1">
    <source>
        <dbReference type="SAM" id="MobiDB-lite"/>
    </source>
</evidence>
<dbReference type="AlphaFoldDB" id="A0A1E5VXZ9"/>
<evidence type="ECO:0000313" key="3">
    <source>
        <dbReference type="Proteomes" id="UP000095767"/>
    </source>
</evidence>
<dbReference type="Proteomes" id="UP000095767">
    <property type="component" value="Unassembled WGS sequence"/>
</dbReference>
<protein>
    <recommendedName>
        <fullName evidence="4">F-box domain-containing protein</fullName>
    </recommendedName>
</protein>
<dbReference type="PANTHER" id="PTHR34223">
    <property type="entry name" value="OS11G0201299 PROTEIN"/>
    <property type="match status" value="1"/>
</dbReference>
<reference evidence="2 3" key="1">
    <citation type="submission" date="2016-09" db="EMBL/GenBank/DDBJ databases">
        <title>The draft genome of Dichanthelium oligosanthes: A C3 panicoid grass species.</title>
        <authorList>
            <person name="Studer A.J."/>
            <person name="Schnable J.C."/>
            <person name="Brutnell T.P."/>
        </authorList>
    </citation>
    <scope>NUCLEOTIDE SEQUENCE [LARGE SCALE GENOMIC DNA]</scope>
    <source>
        <strain evidence="3">cv. Kellogg 1175</strain>
        <tissue evidence="2">Leaf</tissue>
    </source>
</reference>
<comment type="caution">
    <text evidence="2">The sequence shown here is derived from an EMBL/GenBank/DDBJ whole genome shotgun (WGS) entry which is preliminary data.</text>
</comment>
<accession>A0A1E5VXZ9</accession>
<feature type="region of interest" description="Disordered" evidence="1">
    <location>
        <begin position="381"/>
        <end position="438"/>
    </location>
</feature>
<feature type="region of interest" description="Disordered" evidence="1">
    <location>
        <begin position="47"/>
        <end position="67"/>
    </location>
</feature>
<dbReference type="OrthoDB" id="656786at2759"/>
<organism evidence="2 3">
    <name type="scientific">Dichanthelium oligosanthes</name>
    <dbReference type="NCBI Taxonomy" id="888268"/>
    <lineage>
        <taxon>Eukaryota</taxon>
        <taxon>Viridiplantae</taxon>
        <taxon>Streptophyta</taxon>
        <taxon>Embryophyta</taxon>
        <taxon>Tracheophyta</taxon>
        <taxon>Spermatophyta</taxon>
        <taxon>Magnoliopsida</taxon>
        <taxon>Liliopsida</taxon>
        <taxon>Poales</taxon>
        <taxon>Poaceae</taxon>
        <taxon>PACMAD clade</taxon>
        <taxon>Panicoideae</taxon>
        <taxon>Panicodae</taxon>
        <taxon>Paniceae</taxon>
        <taxon>Dichantheliinae</taxon>
        <taxon>Dichanthelium</taxon>
    </lineage>
</organism>
<dbReference type="PANTHER" id="PTHR34223:SF51">
    <property type="entry name" value="OS06G0556300 PROTEIN"/>
    <property type="match status" value="1"/>
</dbReference>
<sequence length="706" mass="78639">MARKKTNKQRSSCSKEQPDGPAQAAAEPQRHGDLISKLPDDILARILSSSPTSTPSGPPRPAGGGRTCTCSPPRVCLYIVSRGTGATQSMERMLRQRRRDQNRVQWLRVVYRVDVSAERQGMARLIELAAATALEAELTLLTSDFAIQLPSIHGLGVSSLRSFTLEARFTLRWDTLAELRFPSLEDLTIADCTLAAGSGMAISSATMPRLRHLRVRDVTVVDAWRLGSITVDAEELTTLHMSCRVYSRPLRRGEPQWTTYRRTPYPRAGHTVYSSVHLRTPKLRVLSWRVCWAYEVRIQSVGRLSDVVVELAYGEMPMIIPEEIKTITREEARALMRSVLAGLWPGLRHLGGGMKQLLGDVCELDNEQKLLYVRLSIHQPSRHDGKAETTSKEEHEQAEKQRQRQEAAPSCRSRTAARRPDQQAARRHPGAHPVPGRLQARRAGFRDLPAVEEPVPAAPARVPLHRVPRHRRHAKHGAHAAPAAPRPERQNRVQWLRVVYRADVPAERECMARLVELADAPALEVCAECADNRLPEGGAGAWSLEVPPSTTELTLSTSDFAIQLRTIHGLGVSSLTSFTLEAPPVLRWDTLAEIRLPSLEDLSITRCTLAASSGMAITSATMPRLKHLRITDVTVADAGHPGSITVDAEGLTTLHMSCYTYSRPLRRGEPQWTMHRQTPYPRAGHTVYSSVHLRTPRLRVLSWRLC</sequence>
<feature type="compositionally biased region" description="Basic and acidic residues" evidence="1">
    <location>
        <begin position="381"/>
        <end position="405"/>
    </location>
</feature>
<feature type="region of interest" description="Disordered" evidence="1">
    <location>
        <begin position="1"/>
        <end position="35"/>
    </location>
</feature>
<keyword evidence="3" id="KW-1185">Reference proteome</keyword>
<evidence type="ECO:0000313" key="2">
    <source>
        <dbReference type="EMBL" id="OEL29980.1"/>
    </source>
</evidence>
<dbReference type="EMBL" id="LWDX02026481">
    <property type="protein sequence ID" value="OEL29980.1"/>
    <property type="molecule type" value="Genomic_DNA"/>
</dbReference>